<keyword evidence="3 5" id="KW-1133">Transmembrane helix</keyword>
<dbReference type="PANTHER" id="PTHR43847">
    <property type="entry name" value="BLL3993 PROTEIN"/>
    <property type="match status" value="1"/>
</dbReference>
<comment type="subcellular location">
    <subcellularLocation>
        <location evidence="1">Endomembrane system</location>
        <topology evidence="1">Multi-pass membrane protein</topology>
    </subcellularLocation>
</comment>
<evidence type="ECO:0000256" key="2">
    <source>
        <dbReference type="ARBA" id="ARBA00022692"/>
    </source>
</evidence>
<evidence type="ECO:0000256" key="5">
    <source>
        <dbReference type="SAM" id="Phobius"/>
    </source>
</evidence>
<keyword evidence="4 5" id="KW-0472">Membrane</keyword>
<keyword evidence="6" id="KW-0489">Methyltransferase</keyword>
<keyword evidence="6" id="KW-0808">Transferase</keyword>
<evidence type="ECO:0000313" key="6">
    <source>
        <dbReference type="EMBL" id="EHP69796.1"/>
    </source>
</evidence>
<dbReference type="PANTHER" id="PTHR43847:SF1">
    <property type="entry name" value="BLL3993 PROTEIN"/>
    <property type="match status" value="1"/>
</dbReference>
<gene>
    <name evidence="6" type="ORF">MetMK1DRAFT_00002980</name>
</gene>
<feature type="transmembrane region" description="Helical" evidence="5">
    <location>
        <begin position="28"/>
        <end position="57"/>
    </location>
</feature>
<keyword evidence="2 5" id="KW-0812">Transmembrane</keyword>
<accession>H2C4D1</accession>
<dbReference type="Gene3D" id="1.20.120.1630">
    <property type="match status" value="1"/>
</dbReference>
<dbReference type="HOGENOM" id="CLU_065200_5_3_2"/>
<name>H2C4D1_9CREN</name>
<evidence type="ECO:0000256" key="3">
    <source>
        <dbReference type="ARBA" id="ARBA00022989"/>
    </source>
</evidence>
<dbReference type="EMBL" id="JH597761">
    <property type="protein sequence ID" value="EHP69796.1"/>
    <property type="molecule type" value="Genomic_DNA"/>
</dbReference>
<reference evidence="6 7" key="1">
    <citation type="submission" date="2012-01" db="EMBL/GenBank/DDBJ databases">
        <title>Improved High-Quality Draft sequence of Metallosphaera yellowstonensis MK1.</title>
        <authorList>
            <consortium name="US DOE Joint Genome Institute"/>
            <person name="Lucas S."/>
            <person name="Han J."/>
            <person name="Cheng J.-F."/>
            <person name="Goodwin L."/>
            <person name="Pitluck S."/>
            <person name="Peters L."/>
            <person name="Teshima H."/>
            <person name="Detter J.C."/>
            <person name="Han C."/>
            <person name="Tapia R."/>
            <person name="Land M."/>
            <person name="Hauser L."/>
            <person name="Kyrpides N."/>
            <person name="Kozubal M."/>
            <person name="Macur R.E."/>
            <person name="Jay Z."/>
            <person name="Inskeep W."/>
            <person name="Woyke T."/>
        </authorList>
    </citation>
    <scope>NUCLEOTIDE SEQUENCE [LARGE SCALE GENOMIC DNA]</scope>
    <source>
        <strain evidence="6 7">MK1</strain>
    </source>
</reference>
<dbReference type="InterPro" id="IPR007318">
    <property type="entry name" value="Phopholipid_MeTrfase"/>
</dbReference>
<dbReference type="STRING" id="671065.MetMK1DRAFT_00002980"/>
<dbReference type="Proteomes" id="UP000003980">
    <property type="component" value="Unassembled WGS sequence"/>
</dbReference>
<sequence length="88" mass="10089">MVEIQDGHSLVDKGPYRYVRHPAYTGGLFAILGLSVLAHSLLSVVSALILTTLTYILRIRREEELISAFGEEYLRMSWRKKRLIPLVF</sequence>
<evidence type="ECO:0000256" key="4">
    <source>
        <dbReference type="ARBA" id="ARBA00023136"/>
    </source>
</evidence>
<dbReference type="Pfam" id="PF04191">
    <property type="entry name" value="PEMT"/>
    <property type="match status" value="1"/>
</dbReference>
<dbReference type="InterPro" id="IPR052527">
    <property type="entry name" value="Metal_cation-efflux_comp"/>
</dbReference>
<protein>
    <submittedName>
        <fullName evidence="6">Isoprenylcysteine carboxyl methyltransferase (ICMT) family protein</fullName>
    </submittedName>
</protein>
<dbReference type="GO" id="GO:0032259">
    <property type="term" value="P:methylation"/>
    <property type="evidence" value="ECO:0007669"/>
    <property type="project" value="UniProtKB-KW"/>
</dbReference>
<dbReference type="OrthoDB" id="34778at2157"/>
<evidence type="ECO:0000313" key="7">
    <source>
        <dbReference type="Proteomes" id="UP000003980"/>
    </source>
</evidence>
<dbReference type="GO" id="GO:0008168">
    <property type="term" value="F:methyltransferase activity"/>
    <property type="evidence" value="ECO:0007669"/>
    <property type="project" value="UniProtKB-KW"/>
</dbReference>
<dbReference type="GO" id="GO:0012505">
    <property type="term" value="C:endomembrane system"/>
    <property type="evidence" value="ECO:0007669"/>
    <property type="project" value="UniProtKB-SubCell"/>
</dbReference>
<dbReference type="AlphaFoldDB" id="H2C4D1"/>
<organism evidence="6 7">
    <name type="scientific">Metallosphaera yellowstonensis MK1</name>
    <dbReference type="NCBI Taxonomy" id="671065"/>
    <lineage>
        <taxon>Archaea</taxon>
        <taxon>Thermoproteota</taxon>
        <taxon>Thermoprotei</taxon>
        <taxon>Sulfolobales</taxon>
        <taxon>Sulfolobaceae</taxon>
        <taxon>Metallosphaera</taxon>
    </lineage>
</organism>
<keyword evidence="7" id="KW-1185">Reference proteome</keyword>
<proteinExistence type="predicted"/>
<evidence type="ECO:0000256" key="1">
    <source>
        <dbReference type="ARBA" id="ARBA00004127"/>
    </source>
</evidence>
<dbReference type="eggNOG" id="arCOG03580">
    <property type="taxonomic scope" value="Archaea"/>
</dbReference>